<evidence type="ECO:0000256" key="4">
    <source>
        <dbReference type="SAM" id="MobiDB-lite"/>
    </source>
</evidence>
<dbReference type="InterPro" id="IPR003594">
    <property type="entry name" value="HATPase_dom"/>
</dbReference>
<evidence type="ECO:0000259" key="6">
    <source>
        <dbReference type="SMART" id="SM00387"/>
    </source>
</evidence>
<reference evidence="7" key="1">
    <citation type="journal article" date="2014" name="Int. J. Syst. Evol. Microbiol.">
        <title>Complete genome sequence of Corynebacterium casei LMG S-19264T (=DSM 44701T), isolated from a smear-ripened cheese.</title>
        <authorList>
            <consortium name="US DOE Joint Genome Institute (JGI-PGF)"/>
            <person name="Walter F."/>
            <person name="Albersmeier A."/>
            <person name="Kalinowski J."/>
            <person name="Ruckert C."/>
        </authorList>
    </citation>
    <scope>NUCLEOTIDE SEQUENCE</scope>
    <source>
        <strain evidence="7">JCM 4518</strain>
    </source>
</reference>
<feature type="domain" description="Histidine kinase/HSP90-like ATPase" evidence="6">
    <location>
        <begin position="300"/>
        <end position="399"/>
    </location>
</feature>
<feature type="transmembrane region" description="Helical" evidence="5">
    <location>
        <begin position="149"/>
        <end position="167"/>
    </location>
</feature>
<accession>A0A918T1X2</accession>
<dbReference type="Gene3D" id="1.20.5.1930">
    <property type="match status" value="1"/>
</dbReference>
<organism evidence="7 8">
    <name type="scientific">Streptomyces termitum</name>
    <dbReference type="NCBI Taxonomy" id="67368"/>
    <lineage>
        <taxon>Bacteria</taxon>
        <taxon>Bacillati</taxon>
        <taxon>Actinomycetota</taxon>
        <taxon>Actinomycetes</taxon>
        <taxon>Kitasatosporales</taxon>
        <taxon>Streptomycetaceae</taxon>
        <taxon>Streptomyces</taxon>
    </lineage>
</organism>
<dbReference type="SMART" id="SM00387">
    <property type="entry name" value="HATPase_c"/>
    <property type="match status" value="1"/>
</dbReference>
<dbReference type="GO" id="GO:0000155">
    <property type="term" value="F:phosphorelay sensor kinase activity"/>
    <property type="evidence" value="ECO:0007669"/>
    <property type="project" value="InterPro"/>
</dbReference>
<evidence type="ECO:0000313" key="7">
    <source>
        <dbReference type="EMBL" id="GHA83284.1"/>
    </source>
</evidence>
<dbReference type="PANTHER" id="PTHR24421:SF61">
    <property type="entry name" value="OXYGEN SENSOR HISTIDINE KINASE NREB"/>
    <property type="match status" value="1"/>
</dbReference>
<dbReference type="PANTHER" id="PTHR24421">
    <property type="entry name" value="NITRATE/NITRITE SENSOR PROTEIN NARX-RELATED"/>
    <property type="match status" value="1"/>
</dbReference>
<dbReference type="Gene3D" id="3.30.565.10">
    <property type="entry name" value="Histidine kinase-like ATPase, C-terminal domain"/>
    <property type="match status" value="1"/>
</dbReference>
<evidence type="ECO:0000256" key="1">
    <source>
        <dbReference type="ARBA" id="ARBA00022679"/>
    </source>
</evidence>
<keyword evidence="5" id="KW-0472">Membrane</keyword>
<dbReference type="Pfam" id="PF07730">
    <property type="entry name" value="HisKA_3"/>
    <property type="match status" value="1"/>
</dbReference>
<name>A0A918T1X2_9ACTN</name>
<evidence type="ECO:0000256" key="3">
    <source>
        <dbReference type="ARBA" id="ARBA00023012"/>
    </source>
</evidence>
<proteinExistence type="predicted"/>
<feature type="region of interest" description="Disordered" evidence="4">
    <location>
        <begin position="387"/>
        <end position="409"/>
    </location>
</feature>
<evidence type="ECO:0000256" key="5">
    <source>
        <dbReference type="SAM" id="Phobius"/>
    </source>
</evidence>
<dbReference type="GO" id="GO:0046983">
    <property type="term" value="F:protein dimerization activity"/>
    <property type="evidence" value="ECO:0007669"/>
    <property type="project" value="InterPro"/>
</dbReference>
<evidence type="ECO:0000313" key="8">
    <source>
        <dbReference type="Proteomes" id="UP000644020"/>
    </source>
</evidence>
<dbReference type="AlphaFoldDB" id="A0A918T1X2"/>
<dbReference type="InterPro" id="IPR036890">
    <property type="entry name" value="HATPase_C_sf"/>
</dbReference>
<evidence type="ECO:0000256" key="2">
    <source>
        <dbReference type="ARBA" id="ARBA00022777"/>
    </source>
</evidence>
<feature type="transmembrane region" description="Helical" evidence="5">
    <location>
        <begin position="21"/>
        <end position="39"/>
    </location>
</feature>
<dbReference type="CDD" id="cd16917">
    <property type="entry name" value="HATPase_UhpB-NarQ-NarX-like"/>
    <property type="match status" value="1"/>
</dbReference>
<keyword evidence="1" id="KW-0808">Transferase</keyword>
<dbReference type="Proteomes" id="UP000644020">
    <property type="component" value="Unassembled WGS sequence"/>
</dbReference>
<comment type="caution">
    <text evidence="7">The sequence shown here is derived from an EMBL/GenBank/DDBJ whole genome shotgun (WGS) entry which is preliminary data.</text>
</comment>
<keyword evidence="5" id="KW-0812">Transmembrane</keyword>
<keyword evidence="2 7" id="KW-0418">Kinase</keyword>
<dbReference type="InterPro" id="IPR050482">
    <property type="entry name" value="Sensor_HK_TwoCompSys"/>
</dbReference>
<dbReference type="EMBL" id="BMUL01000006">
    <property type="protein sequence ID" value="GHA83284.1"/>
    <property type="molecule type" value="Genomic_DNA"/>
</dbReference>
<dbReference type="InterPro" id="IPR045975">
    <property type="entry name" value="DUF5931"/>
</dbReference>
<dbReference type="Pfam" id="PF02518">
    <property type="entry name" value="HATPase_c"/>
    <property type="match status" value="1"/>
</dbReference>
<sequence>MARRERVVRMSVEQPLWRALTGYRILTMVYAVLIFLTGRDRYERPWIAVAYLAVLCVWTLATLPKVANAAHCTKRFLAADLTVALTGILLTPLADAHAQSVDGPTLPSIWTAGSVLAFAIKGGWRWAAFASSLVAVANIVERVHPSRDTVHNVVLVWVASIAIGYVVEVARASERTLARALEIEAATRERERLARDIHDSVLQVLAMVQRRGTALGGEAAELGRMAGEQEVALRTLVAGGLTRTSHVSEDAAEGAVVRVVEVDDDPGDAAPVDLRTLLAPRAGARITLADPGVPVPLPGAAARELAAAVGAALDNVRVHAGADARAWILVEDWDDEVVVTVRDDGPGIPEGRLAEAEGEGRMGVALSIRGRLRDLGGTAELISVPGQGTEVELKVPRPPRGARGKAGEK</sequence>
<keyword evidence="8" id="KW-1185">Reference proteome</keyword>
<protein>
    <submittedName>
        <fullName evidence="7">Histidine kinase</fullName>
    </submittedName>
</protein>
<dbReference type="NCBIfam" id="NF047322">
    <property type="entry name" value="HK_morpho_MacS"/>
    <property type="match status" value="1"/>
</dbReference>
<dbReference type="RefSeq" id="WP_189977154.1">
    <property type="nucleotide sequence ID" value="NZ_BMUL01000006.1"/>
</dbReference>
<dbReference type="Pfam" id="PF19354">
    <property type="entry name" value="DUF5931"/>
    <property type="match status" value="1"/>
</dbReference>
<feature type="transmembrane region" description="Helical" evidence="5">
    <location>
        <begin position="45"/>
        <end position="64"/>
    </location>
</feature>
<keyword evidence="3" id="KW-0902">Two-component regulatory system</keyword>
<dbReference type="InterPro" id="IPR011712">
    <property type="entry name" value="Sig_transdc_His_kin_sub3_dim/P"/>
</dbReference>
<dbReference type="GO" id="GO:0016020">
    <property type="term" value="C:membrane"/>
    <property type="evidence" value="ECO:0007669"/>
    <property type="project" value="InterPro"/>
</dbReference>
<keyword evidence="5" id="KW-1133">Transmembrane helix</keyword>
<dbReference type="SUPFAM" id="SSF55874">
    <property type="entry name" value="ATPase domain of HSP90 chaperone/DNA topoisomerase II/histidine kinase"/>
    <property type="match status" value="1"/>
</dbReference>
<feature type="transmembrane region" description="Helical" evidence="5">
    <location>
        <begin position="76"/>
        <end position="94"/>
    </location>
</feature>
<gene>
    <name evidence="7" type="ORF">GCM10010305_29050</name>
</gene>
<reference evidence="7" key="2">
    <citation type="submission" date="2020-09" db="EMBL/GenBank/DDBJ databases">
        <authorList>
            <person name="Sun Q."/>
            <person name="Ohkuma M."/>
        </authorList>
    </citation>
    <scope>NUCLEOTIDE SEQUENCE</scope>
    <source>
        <strain evidence="7">JCM 4518</strain>
    </source>
</reference>
<feature type="transmembrane region" description="Helical" evidence="5">
    <location>
        <begin position="114"/>
        <end position="137"/>
    </location>
</feature>